<feature type="compositionally biased region" description="Basic and acidic residues" evidence="1">
    <location>
        <begin position="258"/>
        <end position="274"/>
    </location>
</feature>
<feature type="compositionally biased region" description="Acidic residues" evidence="1">
    <location>
        <begin position="66"/>
        <end position="81"/>
    </location>
</feature>
<proteinExistence type="predicted"/>
<dbReference type="Proteomes" id="UP001239445">
    <property type="component" value="Unassembled WGS sequence"/>
</dbReference>
<evidence type="ECO:0000313" key="3">
    <source>
        <dbReference type="Proteomes" id="UP001239445"/>
    </source>
</evidence>
<name>A0AAJ0BHK9_9PEZI</name>
<evidence type="ECO:0000256" key="1">
    <source>
        <dbReference type="SAM" id="MobiDB-lite"/>
    </source>
</evidence>
<keyword evidence="3" id="KW-1185">Reference proteome</keyword>
<feature type="region of interest" description="Disordered" evidence="1">
    <location>
        <begin position="1"/>
        <end position="292"/>
    </location>
</feature>
<comment type="caution">
    <text evidence="2">The sequence shown here is derived from an EMBL/GenBank/DDBJ whole genome shotgun (WGS) entry which is preliminary data.</text>
</comment>
<dbReference type="EMBL" id="MU839831">
    <property type="protein sequence ID" value="KAK1756982.1"/>
    <property type="molecule type" value="Genomic_DNA"/>
</dbReference>
<protein>
    <submittedName>
        <fullName evidence="2">Uncharacterized protein</fullName>
    </submittedName>
</protein>
<feature type="compositionally biased region" description="Acidic residues" evidence="1">
    <location>
        <begin position="194"/>
        <end position="213"/>
    </location>
</feature>
<sequence>MSREEQYTTNKETDLYISRAAEDSLDEGNPFITQPFSPTTTTKDTELITDPDEAAVAALLSRDTESDGDAEGDEDDDDDDGPNYVTDPPATGATIIRDEENVDRSKGITGQHDEYREFLRMKKRSRDSPSLPAAYPKKEEEEDHLAKRARHGHDNDDDDRDPLIEPGDDVEDEEAKMRGANLIRNGIFPASDKDGDEGGDEKDEDGEGDEEEEKVNPVEEVSVEPVPLMDQKAEGKKELDIPGGGVPRPEVGDVYDDVEAKRDDDYDPGDYARFEDDDEGTGEVVVANGGVA</sequence>
<gene>
    <name evidence="2" type="ORF">QBC47DRAFT_174080</name>
</gene>
<feature type="compositionally biased region" description="Basic and acidic residues" evidence="1">
    <location>
        <begin position="96"/>
        <end position="120"/>
    </location>
</feature>
<accession>A0AAJ0BHK9</accession>
<evidence type="ECO:0000313" key="2">
    <source>
        <dbReference type="EMBL" id="KAK1756982.1"/>
    </source>
</evidence>
<feature type="compositionally biased region" description="Basic and acidic residues" evidence="1">
    <location>
        <begin position="231"/>
        <end position="240"/>
    </location>
</feature>
<reference evidence="2" key="1">
    <citation type="submission" date="2023-06" db="EMBL/GenBank/DDBJ databases">
        <title>Genome-scale phylogeny and comparative genomics of the fungal order Sordariales.</title>
        <authorList>
            <consortium name="Lawrence Berkeley National Laboratory"/>
            <person name="Hensen N."/>
            <person name="Bonometti L."/>
            <person name="Westerberg I."/>
            <person name="Brannstrom I.O."/>
            <person name="Guillou S."/>
            <person name="Cros-Aarteil S."/>
            <person name="Calhoun S."/>
            <person name="Haridas S."/>
            <person name="Kuo A."/>
            <person name="Mondo S."/>
            <person name="Pangilinan J."/>
            <person name="Riley R."/>
            <person name="Labutti K."/>
            <person name="Andreopoulos B."/>
            <person name="Lipzen A."/>
            <person name="Chen C."/>
            <person name="Yanf M."/>
            <person name="Daum C."/>
            <person name="Ng V."/>
            <person name="Clum A."/>
            <person name="Steindorff A."/>
            <person name="Ohm R."/>
            <person name="Martin F."/>
            <person name="Silar P."/>
            <person name="Natvig D."/>
            <person name="Lalanne C."/>
            <person name="Gautier V."/>
            <person name="Ament-Velasquez S.L."/>
            <person name="Kruys A."/>
            <person name="Hutchinson M.I."/>
            <person name="Powell A.J."/>
            <person name="Barry K."/>
            <person name="Miller A.N."/>
            <person name="Grigoriev I.V."/>
            <person name="Debuchy R."/>
            <person name="Gladieux P."/>
            <person name="Thoren M.H."/>
            <person name="Johannesson H."/>
        </authorList>
    </citation>
    <scope>NUCLEOTIDE SEQUENCE</scope>
    <source>
        <strain evidence="2">PSN4</strain>
    </source>
</reference>
<feature type="compositionally biased region" description="Basic and acidic residues" evidence="1">
    <location>
        <begin position="1"/>
        <end position="14"/>
    </location>
</feature>
<dbReference type="AlphaFoldDB" id="A0AAJ0BHK9"/>
<feature type="compositionally biased region" description="Acidic residues" evidence="1">
    <location>
        <begin position="155"/>
        <end position="174"/>
    </location>
</feature>
<feature type="compositionally biased region" description="Low complexity" evidence="1">
    <location>
        <begin position="218"/>
        <end position="227"/>
    </location>
</feature>
<organism evidence="2 3">
    <name type="scientific">Echria macrotheca</name>
    <dbReference type="NCBI Taxonomy" id="438768"/>
    <lineage>
        <taxon>Eukaryota</taxon>
        <taxon>Fungi</taxon>
        <taxon>Dikarya</taxon>
        <taxon>Ascomycota</taxon>
        <taxon>Pezizomycotina</taxon>
        <taxon>Sordariomycetes</taxon>
        <taxon>Sordariomycetidae</taxon>
        <taxon>Sordariales</taxon>
        <taxon>Schizotheciaceae</taxon>
        <taxon>Echria</taxon>
    </lineage>
</organism>